<feature type="region of interest" description="Disordered" evidence="1">
    <location>
        <begin position="72"/>
        <end position="94"/>
    </location>
</feature>
<dbReference type="Proteomes" id="UP001145742">
    <property type="component" value="Unassembled WGS sequence"/>
</dbReference>
<dbReference type="EMBL" id="WHWB01033234">
    <property type="protein sequence ID" value="KAJ7421210.1"/>
    <property type="molecule type" value="Genomic_DNA"/>
</dbReference>
<organism evidence="2 3">
    <name type="scientific">Willisornis vidua</name>
    <name type="common">Xingu scale-backed antbird</name>
    <dbReference type="NCBI Taxonomy" id="1566151"/>
    <lineage>
        <taxon>Eukaryota</taxon>
        <taxon>Metazoa</taxon>
        <taxon>Chordata</taxon>
        <taxon>Craniata</taxon>
        <taxon>Vertebrata</taxon>
        <taxon>Euteleostomi</taxon>
        <taxon>Archelosauria</taxon>
        <taxon>Archosauria</taxon>
        <taxon>Dinosauria</taxon>
        <taxon>Saurischia</taxon>
        <taxon>Theropoda</taxon>
        <taxon>Coelurosauria</taxon>
        <taxon>Aves</taxon>
        <taxon>Neognathae</taxon>
        <taxon>Neoaves</taxon>
        <taxon>Telluraves</taxon>
        <taxon>Australaves</taxon>
        <taxon>Passeriformes</taxon>
        <taxon>Thamnophilidae</taxon>
        <taxon>Willisornis</taxon>
    </lineage>
</organism>
<sequence length="94" mass="10548">MGPLQKDVGDLVTWVMDQKTEVIHGFFVSVFTSKCSSHHAQVAEGKGRDMENEELLIVGGDEVQEHLRTLKVHKSMGPERTGHPVSDLQKEEKH</sequence>
<protein>
    <submittedName>
        <fullName evidence="2">Rna-directed dna polymerase from mobile element jockey-like</fullName>
    </submittedName>
</protein>
<feature type="compositionally biased region" description="Basic and acidic residues" evidence="1">
    <location>
        <begin position="76"/>
        <end position="94"/>
    </location>
</feature>
<evidence type="ECO:0000256" key="1">
    <source>
        <dbReference type="SAM" id="MobiDB-lite"/>
    </source>
</evidence>
<reference evidence="2" key="1">
    <citation type="submission" date="2019-10" db="EMBL/GenBank/DDBJ databases">
        <authorList>
            <person name="Soares A.E.R."/>
            <person name="Aleixo A."/>
            <person name="Schneider P."/>
            <person name="Miyaki C.Y."/>
            <person name="Schneider M.P."/>
            <person name="Mello C."/>
            <person name="Vasconcelos A.T.R."/>
        </authorList>
    </citation>
    <scope>NUCLEOTIDE SEQUENCE</scope>
    <source>
        <tissue evidence="2">Muscle</tissue>
    </source>
</reference>
<gene>
    <name evidence="2" type="ORF">WISP_43870</name>
</gene>
<keyword evidence="3" id="KW-1185">Reference proteome</keyword>
<evidence type="ECO:0000313" key="3">
    <source>
        <dbReference type="Proteomes" id="UP001145742"/>
    </source>
</evidence>
<name>A0ABQ9DM70_9PASS</name>
<evidence type="ECO:0000313" key="2">
    <source>
        <dbReference type="EMBL" id="KAJ7421210.1"/>
    </source>
</evidence>
<comment type="caution">
    <text evidence="2">The sequence shown here is derived from an EMBL/GenBank/DDBJ whole genome shotgun (WGS) entry which is preliminary data.</text>
</comment>
<proteinExistence type="predicted"/>
<accession>A0ABQ9DM70</accession>